<dbReference type="InterPro" id="IPR002314">
    <property type="entry name" value="aa-tRNA-synt_IIb"/>
</dbReference>
<evidence type="ECO:0000256" key="5">
    <source>
        <dbReference type="ARBA" id="ARBA00022917"/>
    </source>
</evidence>
<dbReference type="GO" id="GO:0016874">
    <property type="term" value="F:ligase activity"/>
    <property type="evidence" value="ECO:0007669"/>
    <property type="project" value="UniProtKB-KW"/>
</dbReference>
<dbReference type="InterPro" id="IPR002316">
    <property type="entry name" value="Pro-tRNA-ligase_IIa"/>
</dbReference>
<keyword evidence="4" id="KW-0067">ATP-binding</keyword>
<dbReference type="SUPFAM" id="SSF52954">
    <property type="entry name" value="Class II aaRS ABD-related"/>
    <property type="match status" value="1"/>
</dbReference>
<dbReference type="GeneID" id="106458299"/>
<keyword evidence="2 11" id="KW-0436">Ligase</keyword>
<evidence type="ECO:0000313" key="11">
    <source>
        <dbReference type="RefSeq" id="XP_013773246.1"/>
    </source>
</evidence>
<keyword evidence="10" id="KW-1185">Reference proteome</keyword>
<evidence type="ECO:0000256" key="3">
    <source>
        <dbReference type="ARBA" id="ARBA00022741"/>
    </source>
</evidence>
<dbReference type="InterPro" id="IPR036621">
    <property type="entry name" value="Anticodon-bd_dom_sf"/>
</dbReference>
<dbReference type="PROSITE" id="PS50862">
    <property type="entry name" value="AA_TRNA_LIGASE_II"/>
    <property type="match status" value="1"/>
</dbReference>
<dbReference type="Gene3D" id="3.30.930.10">
    <property type="entry name" value="Bira Bifunctional Protein, Domain 2"/>
    <property type="match status" value="1"/>
</dbReference>
<evidence type="ECO:0000256" key="4">
    <source>
        <dbReference type="ARBA" id="ARBA00022840"/>
    </source>
</evidence>
<evidence type="ECO:0000259" key="9">
    <source>
        <dbReference type="PROSITE" id="PS50862"/>
    </source>
</evidence>
<comment type="catalytic activity">
    <reaction evidence="8">
        <text>tRNA(Pro) + L-proline + ATP = L-prolyl-tRNA(Pro) + AMP + diphosphate</text>
        <dbReference type="Rhea" id="RHEA:14305"/>
        <dbReference type="Rhea" id="RHEA-COMP:9700"/>
        <dbReference type="Rhea" id="RHEA-COMP:9702"/>
        <dbReference type="ChEBI" id="CHEBI:30616"/>
        <dbReference type="ChEBI" id="CHEBI:33019"/>
        <dbReference type="ChEBI" id="CHEBI:60039"/>
        <dbReference type="ChEBI" id="CHEBI:78442"/>
        <dbReference type="ChEBI" id="CHEBI:78532"/>
        <dbReference type="ChEBI" id="CHEBI:456215"/>
        <dbReference type="EC" id="6.1.1.15"/>
    </reaction>
</comment>
<keyword evidence="3" id="KW-0547">Nucleotide-binding</keyword>
<dbReference type="Proteomes" id="UP000694941">
    <property type="component" value="Unplaced"/>
</dbReference>
<dbReference type="CDD" id="cd00779">
    <property type="entry name" value="ProRS_core_prok"/>
    <property type="match status" value="1"/>
</dbReference>
<dbReference type="InterPro" id="IPR050062">
    <property type="entry name" value="Pro-tRNA_synthetase"/>
</dbReference>
<dbReference type="InterPro" id="IPR004154">
    <property type="entry name" value="Anticodon-bd"/>
</dbReference>
<dbReference type="RefSeq" id="XP_013773246.1">
    <property type="nucleotide sequence ID" value="XM_013917792.2"/>
</dbReference>
<dbReference type="PANTHER" id="PTHR42753:SF10">
    <property type="entry name" value="PROLINE--TRNA LIGASE, MITOCHONDRIAL-RELATED"/>
    <property type="match status" value="1"/>
</dbReference>
<evidence type="ECO:0000256" key="1">
    <source>
        <dbReference type="ARBA" id="ARBA00012831"/>
    </source>
</evidence>
<dbReference type="InterPro" id="IPR045864">
    <property type="entry name" value="aa-tRNA-synth_II/BPL/LPL"/>
</dbReference>
<dbReference type="Pfam" id="PF03129">
    <property type="entry name" value="HGTP_anticodon"/>
    <property type="match status" value="1"/>
</dbReference>
<evidence type="ECO:0000256" key="6">
    <source>
        <dbReference type="ARBA" id="ARBA00023146"/>
    </source>
</evidence>
<evidence type="ECO:0000256" key="7">
    <source>
        <dbReference type="ARBA" id="ARBA00029731"/>
    </source>
</evidence>
<evidence type="ECO:0000256" key="8">
    <source>
        <dbReference type="ARBA" id="ARBA00047671"/>
    </source>
</evidence>
<dbReference type="Pfam" id="PF00587">
    <property type="entry name" value="tRNA-synt_2b"/>
    <property type="match status" value="1"/>
</dbReference>
<evidence type="ECO:0000313" key="12">
    <source>
        <dbReference type="RefSeq" id="XP_022240177.1"/>
    </source>
</evidence>
<gene>
    <name evidence="11 12" type="primary">LOC106458299</name>
</gene>
<proteinExistence type="predicted"/>
<evidence type="ECO:0000313" key="10">
    <source>
        <dbReference type="Proteomes" id="UP000694941"/>
    </source>
</evidence>
<dbReference type="PANTHER" id="PTHR42753">
    <property type="entry name" value="MITOCHONDRIAL RIBOSOME PROTEIN L39/PROLYL-TRNA LIGASE FAMILY MEMBER"/>
    <property type="match status" value="1"/>
</dbReference>
<keyword evidence="6" id="KW-0030">Aminoacyl-tRNA synthetase</keyword>
<organism evidence="10 12">
    <name type="scientific">Limulus polyphemus</name>
    <name type="common">Atlantic horseshoe crab</name>
    <dbReference type="NCBI Taxonomy" id="6850"/>
    <lineage>
        <taxon>Eukaryota</taxon>
        <taxon>Metazoa</taxon>
        <taxon>Ecdysozoa</taxon>
        <taxon>Arthropoda</taxon>
        <taxon>Chelicerata</taxon>
        <taxon>Merostomata</taxon>
        <taxon>Xiphosura</taxon>
        <taxon>Limulidae</taxon>
        <taxon>Limulus</taxon>
    </lineage>
</organism>
<accession>A0ABM1S972</accession>
<feature type="domain" description="Aminoacyl-transfer RNA synthetases class-II family profile" evidence="9">
    <location>
        <begin position="80"/>
        <end position="357"/>
    </location>
</feature>
<dbReference type="InterPro" id="IPR033730">
    <property type="entry name" value="ProRS_core_prok"/>
</dbReference>
<sequence length="454" mass="51042">MVKTSKIVQEIYKIASGSREKLLPTRLSQLFLPANTNLLDTKAQIEGNCKSQRILQTQGIVIPAGPGTFHLLPLASKAMNKLIDIVDKEMKKIGGQKIFMPCLTTGDLWKTSERWVNIGAELFKLKDRQDRDICLGPTHEEAVTSLVSSLPNLSYKQLPLKLYQITAKFRDEMRPRFGLLRAREFYMKDMYSFDISEEEAQSTYAEVCEAYDRIFKQLCLHVVKVQGLTGNIGGKYSHEYHVLSEIGEDQLQLCTSCDFRTNVELQETISVCPMCKSHMKKSQGIEVGHAFYLGSVYSEAFNAQYINKKGKPELLQMCCYGLGITRLMSASIEALSSKDKLQWPLKLAPYLVCVILPKAGSKEEKSCLFGEHVAMALADFPGLADNVVIDDRTQLTIGRRILDCASLGFPYLVVVGKQSVEALPKIEIHDVYNDKVHVLTHAETMDFFRENCAS</sequence>
<dbReference type="PRINTS" id="PR01046">
    <property type="entry name" value="TRNASYNTHPRO"/>
</dbReference>
<evidence type="ECO:0000256" key="2">
    <source>
        <dbReference type="ARBA" id="ARBA00022598"/>
    </source>
</evidence>
<keyword evidence="5" id="KW-0648">Protein biosynthesis</keyword>
<dbReference type="InterPro" id="IPR006195">
    <property type="entry name" value="aa-tRNA-synth_II"/>
</dbReference>
<dbReference type="EC" id="6.1.1.15" evidence="1"/>
<dbReference type="RefSeq" id="XP_022240177.1">
    <property type="nucleotide sequence ID" value="XM_022384469.1"/>
</dbReference>
<reference evidence="11 12" key="1">
    <citation type="submission" date="2025-05" db="UniProtKB">
        <authorList>
            <consortium name="RefSeq"/>
        </authorList>
    </citation>
    <scope>IDENTIFICATION</scope>
    <source>
        <tissue evidence="11 12">Muscle</tissue>
    </source>
</reference>
<dbReference type="Gene3D" id="3.40.50.800">
    <property type="entry name" value="Anticodon-binding domain"/>
    <property type="match status" value="1"/>
</dbReference>
<name>A0ABM1S972_LIMPO</name>
<dbReference type="SUPFAM" id="SSF55681">
    <property type="entry name" value="Class II aaRS and biotin synthetases"/>
    <property type="match status" value="1"/>
</dbReference>
<protein>
    <recommendedName>
        <fullName evidence="1">proline--tRNA ligase</fullName>
        <ecNumber evidence="1">6.1.1.15</ecNumber>
    </recommendedName>
    <alternativeName>
        <fullName evidence="7">Prolyl-tRNA synthetase</fullName>
    </alternativeName>
</protein>